<keyword evidence="6" id="KW-1185">Reference proteome</keyword>
<dbReference type="PANTHER" id="PTHR11717:SF31">
    <property type="entry name" value="LOW MOLECULAR WEIGHT PROTEIN-TYROSINE-PHOSPHATASE ETP-RELATED"/>
    <property type="match status" value="1"/>
</dbReference>
<keyword evidence="2" id="KW-0378">Hydrolase</keyword>
<dbReference type="Gene3D" id="3.40.50.2300">
    <property type="match status" value="1"/>
</dbReference>
<evidence type="ECO:0000259" key="4">
    <source>
        <dbReference type="SMART" id="SM00226"/>
    </source>
</evidence>
<feature type="domain" description="Phosphotyrosine protein phosphatase I" evidence="4">
    <location>
        <begin position="1"/>
        <end position="168"/>
    </location>
</feature>
<proteinExistence type="inferred from homology"/>
<comment type="similarity">
    <text evidence="1">Belongs to the low molecular weight phosphotyrosine protein phosphatase family.</text>
</comment>
<name>A0ABU7JZ76_9NOCA</name>
<evidence type="ECO:0000256" key="3">
    <source>
        <dbReference type="ARBA" id="ARBA00022912"/>
    </source>
</evidence>
<sequence>MRVLYVCTRNTCLSPTAERLTTAYAEECGRPALTAHSAGTGAMVGHGMEPTAALVLQQLGGTSEGFVARPLDTAIAQDSDMIITMSEQQRRSVIEAAPDMTRSVFTLREAARLQQISGAATVAELTAARTQLSASEPEDIVDPTGSDEETFITVGSEIADLLIPLLARIQE</sequence>
<dbReference type="EMBL" id="JAUZMZ010000197">
    <property type="protein sequence ID" value="MEE2034874.1"/>
    <property type="molecule type" value="Genomic_DNA"/>
</dbReference>
<dbReference type="InterPro" id="IPR017867">
    <property type="entry name" value="Tyr_phospatase_low_mol_wt"/>
</dbReference>
<dbReference type="InterPro" id="IPR036196">
    <property type="entry name" value="Ptyr_pPase_sf"/>
</dbReference>
<protein>
    <submittedName>
        <fullName evidence="5">Protein tyrosine phosphatase</fullName>
    </submittedName>
</protein>
<dbReference type="Proteomes" id="UP001331936">
    <property type="component" value="Unassembled WGS sequence"/>
</dbReference>
<reference evidence="5 6" key="1">
    <citation type="submission" date="2023-08" db="EMBL/GenBank/DDBJ databases">
        <authorList>
            <person name="Girao M."/>
            <person name="Carvalho M.F."/>
        </authorList>
    </citation>
    <scope>NUCLEOTIDE SEQUENCE [LARGE SCALE GENOMIC DNA]</scope>
    <source>
        <strain evidence="5 6">CC-R104</strain>
    </source>
</reference>
<dbReference type="InterPro" id="IPR023485">
    <property type="entry name" value="Ptyr_pPase"/>
</dbReference>
<dbReference type="PRINTS" id="PR00719">
    <property type="entry name" value="LMWPTPASE"/>
</dbReference>
<dbReference type="PANTHER" id="PTHR11717">
    <property type="entry name" value="LOW MOLECULAR WEIGHT PROTEIN TYROSINE PHOSPHATASE"/>
    <property type="match status" value="1"/>
</dbReference>
<dbReference type="SUPFAM" id="SSF52788">
    <property type="entry name" value="Phosphotyrosine protein phosphatases I"/>
    <property type="match status" value="1"/>
</dbReference>
<dbReference type="SMART" id="SM00226">
    <property type="entry name" value="LMWPc"/>
    <property type="match status" value="1"/>
</dbReference>
<evidence type="ECO:0000256" key="1">
    <source>
        <dbReference type="ARBA" id="ARBA00011063"/>
    </source>
</evidence>
<evidence type="ECO:0000313" key="6">
    <source>
        <dbReference type="Proteomes" id="UP001331936"/>
    </source>
</evidence>
<organism evidence="5 6">
    <name type="scientific">Rhodococcus chondri</name>
    <dbReference type="NCBI Taxonomy" id="3065941"/>
    <lineage>
        <taxon>Bacteria</taxon>
        <taxon>Bacillati</taxon>
        <taxon>Actinomycetota</taxon>
        <taxon>Actinomycetes</taxon>
        <taxon>Mycobacteriales</taxon>
        <taxon>Nocardiaceae</taxon>
        <taxon>Rhodococcus</taxon>
    </lineage>
</organism>
<comment type="caution">
    <text evidence="5">The sequence shown here is derived from an EMBL/GenBank/DDBJ whole genome shotgun (WGS) entry which is preliminary data.</text>
</comment>
<dbReference type="InterPro" id="IPR050438">
    <property type="entry name" value="LMW_PTPase"/>
</dbReference>
<dbReference type="RefSeq" id="WP_330154226.1">
    <property type="nucleotide sequence ID" value="NZ_JAUZMZ010000197.1"/>
</dbReference>
<accession>A0ABU7JZ76</accession>
<dbReference type="Pfam" id="PF01451">
    <property type="entry name" value="LMWPc"/>
    <property type="match status" value="1"/>
</dbReference>
<gene>
    <name evidence="5" type="ORF">Q8814_22645</name>
</gene>
<evidence type="ECO:0000313" key="5">
    <source>
        <dbReference type="EMBL" id="MEE2034874.1"/>
    </source>
</evidence>
<keyword evidence="3" id="KW-0904">Protein phosphatase</keyword>
<evidence type="ECO:0000256" key="2">
    <source>
        <dbReference type="ARBA" id="ARBA00022801"/>
    </source>
</evidence>